<reference evidence="3 4" key="1">
    <citation type="submission" date="2019-03" db="EMBL/GenBank/DDBJ databases">
        <title>Genomic Encyclopedia of Type Strains, Phase IV (KMG-IV): sequencing the most valuable type-strain genomes for metagenomic binning, comparative biology and taxonomic classification.</title>
        <authorList>
            <person name="Goeker M."/>
        </authorList>
    </citation>
    <scope>NUCLEOTIDE SEQUENCE [LARGE SCALE GENOMIC DNA]</scope>
    <source>
        <strain evidence="3 4">DSM 100059</strain>
    </source>
</reference>
<feature type="compositionally biased region" description="Basic and acidic residues" evidence="2">
    <location>
        <begin position="1"/>
        <end position="12"/>
    </location>
</feature>
<feature type="compositionally biased region" description="Basic residues" evidence="2">
    <location>
        <begin position="48"/>
        <end position="57"/>
    </location>
</feature>
<sequence>MKHNYQERKDNRIAFARAQASKQQKKSESSFDQAHRIGNATQGEPIKIGHHSEKRHRRDLERMDNAMRDSIEADKKADYYAEKADSIEHNRAISSDDPDALVKLRAQLEECEQKQAFMKQANKCVRKYDKAAYLKLPGATEADWLALNEGNSGGVRGYLHFELSNNNANINRLKKRIAVLEREEAITEDEQVIKGVTLRMNKEANRVQLIFPDIPPKPVRETLVRNGFRWCRSERAWQRHLNNAGRWAAKLFLEGYQP</sequence>
<evidence type="ECO:0000256" key="1">
    <source>
        <dbReference type="SAM" id="Coils"/>
    </source>
</evidence>
<dbReference type="Proteomes" id="UP000294498">
    <property type="component" value="Unassembled WGS sequence"/>
</dbReference>
<keyword evidence="1" id="KW-0175">Coiled coil</keyword>
<protein>
    <submittedName>
        <fullName evidence="3">Uncharacterized protein DUF3560</fullName>
    </submittedName>
</protein>
<dbReference type="RefSeq" id="WP_162852779.1">
    <property type="nucleotide sequence ID" value="NZ_SODV01000002.1"/>
</dbReference>
<evidence type="ECO:0000256" key="2">
    <source>
        <dbReference type="SAM" id="MobiDB-lite"/>
    </source>
</evidence>
<feature type="coiled-coil region" evidence="1">
    <location>
        <begin position="163"/>
        <end position="190"/>
    </location>
</feature>
<comment type="caution">
    <text evidence="3">The sequence shown here is derived from an EMBL/GenBank/DDBJ whole genome shotgun (WGS) entry which is preliminary data.</text>
</comment>
<proteinExistence type="predicted"/>
<feature type="compositionally biased region" description="Basic and acidic residues" evidence="2">
    <location>
        <begin position="25"/>
        <end position="35"/>
    </location>
</feature>
<name>A0A4R8DHW7_9BACT</name>
<feature type="region of interest" description="Disordered" evidence="2">
    <location>
        <begin position="1"/>
        <end position="64"/>
    </location>
</feature>
<evidence type="ECO:0000313" key="4">
    <source>
        <dbReference type="Proteomes" id="UP000294498"/>
    </source>
</evidence>
<dbReference type="InterPro" id="IPR021944">
    <property type="entry name" value="DUF3560"/>
</dbReference>
<organism evidence="3 4">
    <name type="scientific">Dinghuibacter silviterrae</name>
    <dbReference type="NCBI Taxonomy" id="1539049"/>
    <lineage>
        <taxon>Bacteria</taxon>
        <taxon>Pseudomonadati</taxon>
        <taxon>Bacteroidota</taxon>
        <taxon>Chitinophagia</taxon>
        <taxon>Chitinophagales</taxon>
        <taxon>Chitinophagaceae</taxon>
        <taxon>Dinghuibacter</taxon>
    </lineage>
</organism>
<dbReference type="Pfam" id="PF12083">
    <property type="entry name" value="DUF3560"/>
    <property type="match status" value="1"/>
</dbReference>
<keyword evidence="4" id="KW-1185">Reference proteome</keyword>
<gene>
    <name evidence="3" type="ORF">EDB95_4976</name>
</gene>
<dbReference type="EMBL" id="SODV01000002">
    <property type="protein sequence ID" value="TDW97135.1"/>
    <property type="molecule type" value="Genomic_DNA"/>
</dbReference>
<dbReference type="AlphaFoldDB" id="A0A4R8DHW7"/>
<evidence type="ECO:0000313" key="3">
    <source>
        <dbReference type="EMBL" id="TDW97135.1"/>
    </source>
</evidence>
<accession>A0A4R8DHW7</accession>